<dbReference type="Gene3D" id="2.30.110.10">
    <property type="entry name" value="Electron Transport, Fmn-binding Protein, Chain A"/>
    <property type="match status" value="1"/>
</dbReference>
<dbReference type="Pfam" id="PF12900">
    <property type="entry name" value="Pyridox_ox_2"/>
    <property type="match status" value="1"/>
</dbReference>
<dbReference type="Proteomes" id="UP001446032">
    <property type="component" value="Unassembled WGS sequence"/>
</dbReference>
<name>A0ABV1AS62_9FIRM</name>
<protein>
    <submittedName>
        <fullName evidence="1">Pyridoxamine 5'-phosphate oxidase family protein</fullName>
    </submittedName>
</protein>
<keyword evidence="2" id="KW-1185">Reference proteome</keyword>
<feature type="non-terminal residue" evidence="1">
    <location>
        <position position="1"/>
    </location>
</feature>
<dbReference type="SUPFAM" id="SSF50475">
    <property type="entry name" value="FMN-binding split barrel"/>
    <property type="match status" value="1"/>
</dbReference>
<evidence type="ECO:0000313" key="1">
    <source>
        <dbReference type="EMBL" id="MEQ2360393.1"/>
    </source>
</evidence>
<organism evidence="1 2">
    <name type="scientific">Blautia intestinihominis</name>
    <dbReference type="NCBI Taxonomy" id="3133152"/>
    <lineage>
        <taxon>Bacteria</taxon>
        <taxon>Bacillati</taxon>
        <taxon>Bacillota</taxon>
        <taxon>Clostridia</taxon>
        <taxon>Lachnospirales</taxon>
        <taxon>Lachnospiraceae</taxon>
        <taxon>Blautia</taxon>
    </lineage>
</organism>
<dbReference type="InterPro" id="IPR024747">
    <property type="entry name" value="Pyridox_Oxase-rel"/>
</dbReference>
<gene>
    <name evidence="1" type="ORF">WMO75_19150</name>
</gene>
<dbReference type="PANTHER" id="PTHR34071:SF2">
    <property type="entry name" value="FLAVIN-NUCLEOTIDE-BINDING PROTEIN"/>
    <property type="match status" value="1"/>
</dbReference>
<proteinExistence type="predicted"/>
<comment type="caution">
    <text evidence="1">The sequence shown here is derived from an EMBL/GenBank/DDBJ whole genome shotgun (WGS) entry which is preliminary data.</text>
</comment>
<dbReference type="EMBL" id="JBBMEI010000147">
    <property type="protein sequence ID" value="MEQ2360393.1"/>
    <property type="molecule type" value="Genomic_DNA"/>
</dbReference>
<dbReference type="PANTHER" id="PTHR34071">
    <property type="entry name" value="5-NITROIMIDAZOLE ANTIBIOTICS RESISTANCE PROTEIN, NIMA-FAMILY-RELATED PROTEIN-RELATED"/>
    <property type="match status" value="1"/>
</dbReference>
<evidence type="ECO:0000313" key="2">
    <source>
        <dbReference type="Proteomes" id="UP001446032"/>
    </source>
</evidence>
<sequence>PDAEKPHVRNSVRDTFGNGCIYSTTEKNEERKAMFRPIRRKKKEMDLDAAKELLQCSRRGVLAVNGDDGYPYAVPVNYFYDRNAGKIYFHGARAGYKVDALRASDKVCFTVYGNETIKEEEAWAPFVQSAVVFGRCHLLEEGTEATEILKKIARKYYPNEQLIDEEIERSGKAVQLFEIDIEHISGKEIQEK</sequence>
<reference evidence="1 2" key="1">
    <citation type="submission" date="2024-03" db="EMBL/GenBank/DDBJ databases">
        <title>Human intestinal bacterial collection.</title>
        <authorList>
            <person name="Pauvert C."/>
            <person name="Hitch T.C.A."/>
            <person name="Clavel T."/>
        </authorList>
    </citation>
    <scope>NUCLEOTIDE SEQUENCE [LARGE SCALE GENOMIC DNA]</scope>
    <source>
        <strain evidence="1 2">CLA-AA-H95</strain>
    </source>
</reference>
<dbReference type="InterPro" id="IPR012349">
    <property type="entry name" value="Split_barrel_FMN-bd"/>
</dbReference>
<accession>A0ABV1AS62</accession>
<dbReference type="RefSeq" id="WP_349078777.1">
    <property type="nucleotide sequence ID" value="NZ_JBBMEI010000147.1"/>
</dbReference>